<feature type="compositionally biased region" description="Basic and acidic residues" evidence="1">
    <location>
        <begin position="228"/>
        <end position="241"/>
    </location>
</feature>
<proteinExistence type="predicted"/>
<name>A0ABW6ANW4_9BACT</name>
<evidence type="ECO:0000256" key="2">
    <source>
        <dbReference type="SAM" id="Phobius"/>
    </source>
</evidence>
<dbReference type="EMBL" id="JBHUOM010000023">
    <property type="protein sequence ID" value="MFD2936299.1"/>
    <property type="molecule type" value="Genomic_DNA"/>
</dbReference>
<protein>
    <submittedName>
        <fullName evidence="3">Uncharacterized protein</fullName>
    </submittedName>
</protein>
<organism evidence="3 4">
    <name type="scientific">Spirosoma flavum</name>
    <dbReference type="NCBI Taxonomy" id="2048557"/>
    <lineage>
        <taxon>Bacteria</taxon>
        <taxon>Pseudomonadati</taxon>
        <taxon>Bacteroidota</taxon>
        <taxon>Cytophagia</taxon>
        <taxon>Cytophagales</taxon>
        <taxon>Cytophagaceae</taxon>
        <taxon>Spirosoma</taxon>
    </lineage>
</organism>
<keyword evidence="2" id="KW-0472">Membrane</keyword>
<keyword evidence="4" id="KW-1185">Reference proteome</keyword>
<reference evidence="4" key="1">
    <citation type="journal article" date="2019" name="Int. J. Syst. Evol. Microbiol.">
        <title>The Global Catalogue of Microorganisms (GCM) 10K type strain sequencing project: providing services to taxonomists for standard genome sequencing and annotation.</title>
        <authorList>
            <consortium name="The Broad Institute Genomics Platform"/>
            <consortium name="The Broad Institute Genome Sequencing Center for Infectious Disease"/>
            <person name="Wu L."/>
            <person name="Ma J."/>
        </authorList>
    </citation>
    <scope>NUCLEOTIDE SEQUENCE [LARGE SCALE GENOMIC DNA]</scope>
    <source>
        <strain evidence="4">KCTC 52490</strain>
    </source>
</reference>
<feature type="region of interest" description="Disordered" evidence="1">
    <location>
        <begin position="224"/>
        <end position="248"/>
    </location>
</feature>
<dbReference type="Proteomes" id="UP001597512">
    <property type="component" value="Unassembled WGS sequence"/>
</dbReference>
<gene>
    <name evidence="3" type="ORF">ACFS25_21135</name>
</gene>
<keyword evidence="2" id="KW-0812">Transmembrane</keyword>
<evidence type="ECO:0000313" key="4">
    <source>
        <dbReference type="Proteomes" id="UP001597512"/>
    </source>
</evidence>
<feature type="transmembrane region" description="Helical" evidence="2">
    <location>
        <begin position="6"/>
        <end position="25"/>
    </location>
</feature>
<evidence type="ECO:0000256" key="1">
    <source>
        <dbReference type="SAM" id="MobiDB-lite"/>
    </source>
</evidence>
<keyword evidence="2" id="KW-1133">Transmembrane helix</keyword>
<dbReference type="RefSeq" id="WP_381504974.1">
    <property type="nucleotide sequence ID" value="NZ_JBHUOM010000023.1"/>
</dbReference>
<evidence type="ECO:0000313" key="3">
    <source>
        <dbReference type="EMBL" id="MFD2936299.1"/>
    </source>
</evidence>
<comment type="caution">
    <text evidence="3">The sequence shown here is derived from an EMBL/GenBank/DDBJ whole genome shotgun (WGS) entry which is preliminary data.</text>
</comment>
<accession>A0ABW6ANW4</accession>
<sequence length="248" mass="27774">MWRLALKVAGGFAVIAFLIWLYNYIVYTPEKWNDVAEGYHNQVADLTKAVARWQVVVAKKDSIIAKKDSVIANRDTVIRTQKTEWQKAIAYGTQWQTKFMRGVAIKDSLTDRLTDRERELEYYARLLNNGTLSPVNLGPVIELKPSNPKVITAGLKTADREASSAEALKEQTLAMGLLTARTERMRTGLVDAGKGFGALSQQAREAMKGGIPIIRHRRRMQLRAVADSADRSKAKADKASELEEELNQ</sequence>